<feature type="non-terminal residue" evidence="3">
    <location>
        <position position="74"/>
    </location>
</feature>
<name>A0AAW9W8J5_STREE</name>
<dbReference type="GO" id="GO:0000160">
    <property type="term" value="P:phosphorelay signal transduction system"/>
    <property type="evidence" value="ECO:0007669"/>
    <property type="project" value="InterPro"/>
</dbReference>
<keyword evidence="1" id="KW-0597">Phosphoprotein</keyword>
<reference evidence="3" key="1">
    <citation type="submission" date="2019-11" db="EMBL/GenBank/DDBJ databases">
        <title>Growth characteristics of pneumococcus vary with the chemical composition of the capsule and with environmental conditions.</title>
        <authorList>
            <person name="Tothpal A."/>
            <person name="Desobry K."/>
            <person name="Joshi S."/>
            <person name="Wyllie A.L."/>
            <person name="Weinberger D.M."/>
        </authorList>
    </citation>
    <scope>NUCLEOTIDE SEQUENCE</scope>
    <source>
        <strain evidence="3">Pnumococcus10A</strain>
    </source>
</reference>
<dbReference type="AlphaFoldDB" id="A0AAW9W8J5"/>
<dbReference type="PROSITE" id="PS50110">
    <property type="entry name" value="RESPONSE_REGULATORY"/>
    <property type="match status" value="1"/>
</dbReference>
<sequence>MHLDVVIADQDVELAELYCRFLAENGFSAKTAGDGLECLRKVRRHAPDVLILDCELPWGDAEGVLACLREYGQW</sequence>
<dbReference type="EMBL" id="WNHN01000661">
    <property type="protein sequence ID" value="MTV78206.1"/>
    <property type="molecule type" value="Genomic_DNA"/>
</dbReference>
<comment type="caution">
    <text evidence="3">The sequence shown here is derived from an EMBL/GenBank/DDBJ whole genome shotgun (WGS) entry which is preliminary data.</text>
</comment>
<evidence type="ECO:0000259" key="2">
    <source>
        <dbReference type="PROSITE" id="PS50110"/>
    </source>
</evidence>
<dbReference type="InterPro" id="IPR011006">
    <property type="entry name" value="CheY-like_superfamily"/>
</dbReference>
<proteinExistence type="predicted"/>
<dbReference type="SUPFAM" id="SSF52172">
    <property type="entry name" value="CheY-like"/>
    <property type="match status" value="1"/>
</dbReference>
<organism evidence="3 4">
    <name type="scientific">Streptococcus pneumoniae</name>
    <dbReference type="NCBI Taxonomy" id="1313"/>
    <lineage>
        <taxon>Bacteria</taxon>
        <taxon>Bacillati</taxon>
        <taxon>Bacillota</taxon>
        <taxon>Bacilli</taxon>
        <taxon>Lactobacillales</taxon>
        <taxon>Streptococcaceae</taxon>
        <taxon>Streptococcus</taxon>
    </lineage>
</organism>
<dbReference type="InterPro" id="IPR001789">
    <property type="entry name" value="Sig_transdc_resp-reg_receiver"/>
</dbReference>
<evidence type="ECO:0000313" key="4">
    <source>
        <dbReference type="Proteomes" id="UP000729182"/>
    </source>
</evidence>
<feature type="domain" description="Response regulatory" evidence="2">
    <location>
        <begin position="4"/>
        <end position="74"/>
    </location>
</feature>
<dbReference type="Proteomes" id="UP000729182">
    <property type="component" value="Unassembled WGS sequence"/>
</dbReference>
<dbReference type="Pfam" id="PF00072">
    <property type="entry name" value="Response_reg"/>
    <property type="match status" value="1"/>
</dbReference>
<protein>
    <submittedName>
        <fullName evidence="3">Response regulator</fullName>
    </submittedName>
</protein>
<accession>A0AAW9W8J5</accession>
<gene>
    <name evidence="3" type="ORF">GM535_13385</name>
</gene>
<feature type="modified residue" description="4-aspartylphosphate" evidence="1">
    <location>
        <position position="53"/>
    </location>
</feature>
<dbReference type="RefSeq" id="WP_155459075.1">
    <property type="nucleotide sequence ID" value="NZ_WNHN01000661.1"/>
</dbReference>
<dbReference type="Gene3D" id="3.40.50.2300">
    <property type="match status" value="1"/>
</dbReference>
<evidence type="ECO:0000313" key="3">
    <source>
        <dbReference type="EMBL" id="MTV78206.1"/>
    </source>
</evidence>
<evidence type="ECO:0000256" key="1">
    <source>
        <dbReference type="PROSITE-ProRule" id="PRU00169"/>
    </source>
</evidence>